<keyword evidence="2" id="KW-1185">Reference proteome</keyword>
<dbReference type="GO" id="GO:0005737">
    <property type="term" value="C:cytoplasm"/>
    <property type="evidence" value="ECO:0007669"/>
    <property type="project" value="TreeGrafter"/>
</dbReference>
<dbReference type="Proteomes" id="UP000245362">
    <property type="component" value="Unassembled WGS sequence"/>
</dbReference>
<gene>
    <name evidence="1" type="ORF">DI392_10660</name>
</gene>
<dbReference type="RefSeq" id="WP_109319893.1">
    <property type="nucleotide sequence ID" value="NZ_QFWT01000005.1"/>
</dbReference>
<dbReference type="PANTHER" id="PTHR32419:SF6">
    <property type="entry name" value="GLUTATHIONE S-TRANSFERASE OMEGA-LIKE 1-RELATED"/>
    <property type="match status" value="1"/>
</dbReference>
<sequence length="115" mass="13039">MLVDGKWTKDWQPVQAKDREGRFVRQTSSFRNWITKDGEAGPTGAGGFKAEKDRYHLYVAYICPWASRTLMVRELKQLQDYITISVVNPEMTDQGWKFGGFGGADIVPVGPKEIL</sequence>
<name>A0A2U3B924_9VIBR</name>
<protein>
    <submittedName>
        <fullName evidence="1">Uncharacterized protein</fullName>
    </submittedName>
</protein>
<accession>A0A2U3B924</accession>
<dbReference type="SUPFAM" id="SSF52833">
    <property type="entry name" value="Thioredoxin-like"/>
    <property type="match status" value="1"/>
</dbReference>
<reference evidence="1 2" key="1">
    <citation type="submission" date="2018-05" db="EMBL/GenBank/DDBJ databases">
        <title>Vibrio limimaris sp. nov., isolated from marine sediment.</title>
        <authorList>
            <person name="Li C.-M."/>
        </authorList>
    </citation>
    <scope>NUCLEOTIDE SEQUENCE [LARGE SCALE GENOMIC DNA]</scope>
    <source>
        <strain evidence="1 2">E4404</strain>
    </source>
</reference>
<dbReference type="PANTHER" id="PTHR32419">
    <property type="entry name" value="GLUTATHIONYL-HYDROQUINONE REDUCTASE"/>
    <property type="match status" value="1"/>
</dbReference>
<dbReference type="InterPro" id="IPR016639">
    <property type="entry name" value="GST_Omega/GSH"/>
</dbReference>
<comment type="caution">
    <text evidence="1">The sequence shown here is derived from an EMBL/GenBank/DDBJ whole genome shotgun (WGS) entry which is preliminary data.</text>
</comment>
<dbReference type="InterPro" id="IPR036249">
    <property type="entry name" value="Thioredoxin-like_sf"/>
</dbReference>
<evidence type="ECO:0000313" key="1">
    <source>
        <dbReference type="EMBL" id="PWI33309.1"/>
    </source>
</evidence>
<dbReference type="OrthoDB" id="9769158at2"/>
<dbReference type="EMBL" id="QFWT01000005">
    <property type="protein sequence ID" value="PWI33309.1"/>
    <property type="molecule type" value="Genomic_DNA"/>
</dbReference>
<proteinExistence type="predicted"/>
<evidence type="ECO:0000313" key="2">
    <source>
        <dbReference type="Proteomes" id="UP000245362"/>
    </source>
</evidence>
<dbReference type="GO" id="GO:0004364">
    <property type="term" value="F:glutathione transferase activity"/>
    <property type="evidence" value="ECO:0007669"/>
    <property type="project" value="InterPro"/>
</dbReference>
<dbReference type="Gene3D" id="3.40.30.10">
    <property type="entry name" value="Glutaredoxin"/>
    <property type="match status" value="1"/>
</dbReference>
<dbReference type="AlphaFoldDB" id="A0A2U3B924"/>
<organism evidence="1 2">
    <name type="scientific">Vibrio albus</name>
    <dbReference type="NCBI Taxonomy" id="2200953"/>
    <lineage>
        <taxon>Bacteria</taxon>
        <taxon>Pseudomonadati</taxon>
        <taxon>Pseudomonadota</taxon>
        <taxon>Gammaproteobacteria</taxon>
        <taxon>Vibrionales</taxon>
        <taxon>Vibrionaceae</taxon>
        <taxon>Vibrio</taxon>
    </lineage>
</organism>